<evidence type="ECO:0008006" key="3">
    <source>
        <dbReference type="Google" id="ProtNLM"/>
    </source>
</evidence>
<dbReference type="RefSeq" id="WP_149235006.1">
    <property type="nucleotide sequence ID" value="NZ_JALJXJ010000021.1"/>
</dbReference>
<accession>A0A5A9GA18</accession>
<dbReference type="InterPro" id="IPR041160">
    <property type="entry name" value="LD_cluster2"/>
</dbReference>
<organism evidence="1 2">
    <name type="scientific">Azospirillum lipoferum</name>
    <dbReference type="NCBI Taxonomy" id="193"/>
    <lineage>
        <taxon>Bacteria</taxon>
        <taxon>Pseudomonadati</taxon>
        <taxon>Pseudomonadota</taxon>
        <taxon>Alphaproteobacteria</taxon>
        <taxon>Rhodospirillales</taxon>
        <taxon>Azospirillaceae</taxon>
        <taxon>Azospirillum</taxon>
    </lineage>
</organism>
<dbReference type="Pfam" id="PF18163">
    <property type="entry name" value="LD_cluster2"/>
    <property type="match status" value="1"/>
</dbReference>
<reference evidence="1 2" key="1">
    <citation type="submission" date="2019-08" db="EMBL/GenBank/DDBJ databases">
        <authorList>
            <person name="Grouzdev D."/>
            <person name="Tikhonova E."/>
            <person name="Kravchenko I."/>
        </authorList>
    </citation>
    <scope>NUCLEOTIDE SEQUENCE [LARGE SCALE GENOMIC DNA]</scope>
    <source>
        <strain evidence="1 2">59b</strain>
    </source>
</reference>
<protein>
    <recommendedName>
        <fullName evidence="3">LSDAT prokaryote domain-containing protein</fullName>
    </recommendedName>
</protein>
<name>A0A5A9GA18_AZOLI</name>
<sequence>MRVDRFLDGRTISLSVSNSPDLKRLGLGEAHLRDTLVELARHLIAEGAILLYGGDLRKGGFTEQLFQLAYRHAHDVSKPVLINPQPWPVHITANWSELEAAAKAVAPAAAMEFLDLQGVPMPPARRAAELTPMLPTEEDWEAGLTAMRRAVAGRADAAILIGGKMDGYKGRMPGVVEEALEAMNAGSAVYLVGGFGGAAGALCEDLGLLDLRTQRPRQSPATGLFSNLTEGDLHTGLDGSELRQLAKSRNTDEIVALVLRGLRRRFVAPKGG</sequence>
<evidence type="ECO:0000313" key="2">
    <source>
        <dbReference type="Proteomes" id="UP000324927"/>
    </source>
</evidence>
<proteinExistence type="predicted"/>
<dbReference type="Proteomes" id="UP000324927">
    <property type="component" value="Unassembled WGS sequence"/>
</dbReference>
<dbReference type="EMBL" id="VTTN01000022">
    <property type="protein sequence ID" value="KAA0590392.1"/>
    <property type="molecule type" value="Genomic_DNA"/>
</dbReference>
<comment type="caution">
    <text evidence="1">The sequence shown here is derived from an EMBL/GenBank/DDBJ whole genome shotgun (WGS) entry which is preliminary data.</text>
</comment>
<evidence type="ECO:0000313" key="1">
    <source>
        <dbReference type="EMBL" id="KAA0590392.1"/>
    </source>
</evidence>
<gene>
    <name evidence="1" type="ORF">FZ942_31580</name>
</gene>
<dbReference type="AlphaFoldDB" id="A0A5A9GA18"/>
<dbReference type="OrthoDB" id="8364978at2"/>
<keyword evidence="2" id="KW-1185">Reference proteome</keyword>